<reference evidence="1" key="1">
    <citation type="submission" date="2023-07" db="EMBL/GenBank/DDBJ databases">
        <title>draft genome sequence of fig (Ficus carica).</title>
        <authorList>
            <person name="Takahashi T."/>
            <person name="Nishimura K."/>
        </authorList>
    </citation>
    <scope>NUCLEOTIDE SEQUENCE</scope>
</reference>
<dbReference type="Proteomes" id="UP001187192">
    <property type="component" value="Unassembled WGS sequence"/>
</dbReference>
<gene>
    <name evidence="1" type="ORF">TIFTF001_018664</name>
</gene>
<name>A0AA88ANP0_FICCA</name>
<evidence type="ECO:0000313" key="1">
    <source>
        <dbReference type="EMBL" id="GMN49498.1"/>
    </source>
</evidence>
<dbReference type="EMBL" id="BTGU01000031">
    <property type="protein sequence ID" value="GMN49498.1"/>
    <property type="molecule type" value="Genomic_DNA"/>
</dbReference>
<sequence>MLEAEKSLHRKRLMTSCEPGGGPSVVLNCRGMEIVVLASAGTFGPVCNKVKLEEILVGISKVRVVFLEVRADLKVILLGILYAVWAEAHIPITVTCLGFVSVLRSAIKFERNDFCLFRGDLSHHVLGRKDTTGSFFRLLEGDQG</sequence>
<proteinExistence type="predicted"/>
<dbReference type="AlphaFoldDB" id="A0AA88ANP0"/>
<protein>
    <submittedName>
        <fullName evidence="1">Uncharacterized protein</fullName>
    </submittedName>
</protein>
<comment type="caution">
    <text evidence="1">The sequence shown here is derived from an EMBL/GenBank/DDBJ whole genome shotgun (WGS) entry which is preliminary data.</text>
</comment>
<organism evidence="1 2">
    <name type="scientific">Ficus carica</name>
    <name type="common">Common fig</name>
    <dbReference type="NCBI Taxonomy" id="3494"/>
    <lineage>
        <taxon>Eukaryota</taxon>
        <taxon>Viridiplantae</taxon>
        <taxon>Streptophyta</taxon>
        <taxon>Embryophyta</taxon>
        <taxon>Tracheophyta</taxon>
        <taxon>Spermatophyta</taxon>
        <taxon>Magnoliopsida</taxon>
        <taxon>eudicotyledons</taxon>
        <taxon>Gunneridae</taxon>
        <taxon>Pentapetalae</taxon>
        <taxon>rosids</taxon>
        <taxon>fabids</taxon>
        <taxon>Rosales</taxon>
        <taxon>Moraceae</taxon>
        <taxon>Ficeae</taxon>
        <taxon>Ficus</taxon>
    </lineage>
</organism>
<keyword evidence="2" id="KW-1185">Reference proteome</keyword>
<evidence type="ECO:0000313" key="2">
    <source>
        <dbReference type="Proteomes" id="UP001187192"/>
    </source>
</evidence>
<accession>A0AA88ANP0</accession>